<feature type="compositionally biased region" description="Acidic residues" evidence="1">
    <location>
        <begin position="1"/>
        <end position="22"/>
    </location>
</feature>
<reference evidence="2 3" key="1">
    <citation type="journal article" date="2019" name="Int. J. Syst. Evol. Microbiol.">
        <title>The Global Catalogue of Microorganisms (GCM) 10K type strain sequencing project: providing services to taxonomists for standard genome sequencing and annotation.</title>
        <authorList>
            <consortium name="The Broad Institute Genomics Platform"/>
            <consortium name="The Broad Institute Genome Sequencing Center for Infectious Disease"/>
            <person name="Wu L."/>
            <person name="Ma J."/>
        </authorList>
    </citation>
    <scope>NUCLEOTIDE SEQUENCE [LARGE SCALE GENOMIC DNA]</scope>
    <source>
        <strain evidence="2 3">JCM 17504</strain>
    </source>
</reference>
<organism evidence="2 3">
    <name type="scientific">Haladaptatus pallidirubidus</name>
    <dbReference type="NCBI Taxonomy" id="1008152"/>
    <lineage>
        <taxon>Archaea</taxon>
        <taxon>Methanobacteriati</taxon>
        <taxon>Methanobacteriota</taxon>
        <taxon>Stenosarchaea group</taxon>
        <taxon>Halobacteria</taxon>
        <taxon>Halobacteriales</taxon>
        <taxon>Haladaptataceae</taxon>
        <taxon>Haladaptatus</taxon>
    </lineage>
</organism>
<evidence type="ECO:0000313" key="2">
    <source>
        <dbReference type="EMBL" id="GAA5064069.1"/>
    </source>
</evidence>
<dbReference type="RefSeq" id="WP_227778755.1">
    <property type="nucleotide sequence ID" value="NZ_BAABKX010000030.1"/>
</dbReference>
<proteinExistence type="predicted"/>
<comment type="caution">
    <text evidence="2">The sequence shown here is derived from an EMBL/GenBank/DDBJ whole genome shotgun (WGS) entry which is preliminary data.</text>
</comment>
<dbReference type="Proteomes" id="UP001501729">
    <property type="component" value="Unassembled WGS sequence"/>
</dbReference>
<gene>
    <name evidence="2" type="ORF">GCM10025751_53180</name>
</gene>
<evidence type="ECO:0000256" key="1">
    <source>
        <dbReference type="SAM" id="MobiDB-lite"/>
    </source>
</evidence>
<dbReference type="AlphaFoldDB" id="A0AAV3UQK6"/>
<name>A0AAV3UQK6_9EURY</name>
<accession>A0AAV3UQK6</accession>
<sequence>MAETTDSAEESIEDDESGDDSAPDPPNELLELCERLESNGATVTTDRGGHVVE</sequence>
<keyword evidence="3" id="KW-1185">Reference proteome</keyword>
<protein>
    <submittedName>
        <fullName evidence="2">Uncharacterized protein</fullName>
    </submittedName>
</protein>
<dbReference type="EMBL" id="BAABKX010000030">
    <property type="protein sequence ID" value="GAA5064069.1"/>
    <property type="molecule type" value="Genomic_DNA"/>
</dbReference>
<feature type="region of interest" description="Disordered" evidence="1">
    <location>
        <begin position="1"/>
        <end position="28"/>
    </location>
</feature>
<dbReference type="GeneID" id="68617522"/>
<evidence type="ECO:0000313" key="3">
    <source>
        <dbReference type="Proteomes" id="UP001501729"/>
    </source>
</evidence>